<organism evidence="2 3">
    <name type="scientific">Gomphillus americanus</name>
    <dbReference type="NCBI Taxonomy" id="1940652"/>
    <lineage>
        <taxon>Eukaryota</taxon>
        <taxon>Fungi</taxon>
        <taxon>Dikarya</taxon>
        <taxon>Ascomycota</taxon>
        <taxon>Pezizomycotina</taxon>
        <taxon>Lecanoromycetes</taxon>
        <taxon>OSLEUM clade</taxon>
        <taxon>Ostropomycetidae</taxon>
        <taxon>Ostropales</taxon>
        <taxon>Graphidaceae</taxon>
        <taxon>Gomphilloideae</taxon>
        <taxon>Gomphillus</taxon>
    </lineage>
</organism>
<dbReference type="AlphaFoldDB" id="A0A8H3IU94"/>
<gene>
    <name evidence="2" type="ORF">GOMPHAMPRED_004221</name>
</gene>
<feature type="signal peptide" evidence="1">
    <location>
        <begin position="1"/>
        <end position="18"/>
    </location>
</feature>
<keyword evidence="1" id="KW-0732">Signal</keyword>
<comment type="caution">
    <text evidence="2">The sequence shown here is derived from an EMBL/GenBank/DDBJ whole genome shotgun (WGS) entry which is preliminary data.</text>
</comment>
<protein>
    <submittedName>
        <fullName evidence="2">Uncharacterized protein</fullName>
    </submittedName>
</protein>
<keyword evidence="3" id="KW-1185">Reference proteome</keyword>
<reference evidence="2" key="1">
    <citation type="submission" date="2021-03" db="EMBL/GenBank/DDBJ databases">
        <authorList>
            <person name="Tagirdzhanova G."/>
        </authorList>
    </citation>
    <scope>NUCLEOTIDE SEQUENCE</scope>
</reference>
<dbReference type="EMBL" id="CAJPDQ010000026">
    <property type="protein sequence ID" value="CAF9926784.1"/>
    <property type="molecule type" value="Genomic_DNA"/>
</dbReference>
<evidence type="ECO:0000256" key="1">
    <source>
        <dbReference type="SAM" id="SignalP"/>
    </source>
</evidence>
<name>A0A8H3IU94_9LECA</name>
<sequence>MHSSTVLISVLTVTPAVSFHYLTWDDQDLIVRNYFDPDEYLYASLQAREWSNKAIQAGKDAIAVNHAEKSAQGHLVFPDKTVEFAGRLEDQFLPHRGSTPMKLAVGTTTNTIGNHKTSDIVLGGAIRAAEGATYYVGGKLMDTAANIENPHAGAKTLKPAVASKKKGKRDLAYLKALYIRDLLESENEAPSERIGRRGRLVEAW</sequence>
<accession>A0A8H3IU94</accession>
<evidence type="ECO:0000313" key="3">
    <source>
        <dbReference type="Proteomes" id="UP000664169"/>
    </source>
</evidence>
<feature type="chain" id="PRO_5034937671" evidence="1">
    <location>
        <begin position="19"/>
        <end position="204"/>
    </location>
</feature>
<dbReference type="Proteomes" id="UP000664169">
    <property type="component" value="Unassembled WGS sequence"/>
</dbReference>
<evidence type="ECO:0000313" key="2">
    <source>
        <dbReference type="EMBL" id="CAF9926784.1"/>
    </source>
</evidence>
<proteinExistence type="predicted"/>